<feature type="region of interest" description="Disordered" evidence="1">
    <location>
        <begin position="20"/>
        <end position="71"/>
    </location>
</feature>
<evidence type="ECO:0000313" key="3">
    <source>
        <dbReference type="Proteomes" id="UP001156881"/>
    </source>
</evidence>
<reference evidence="3" key="1">
    <citation type="journal article" date="2019" name="Int. J. Syst. Evol. Microbiol.">
        <title>The Global Catalogue of Microorganisms (GCM) 10K type strain sequencing project: providing services to taxonomists for standard genome sequencing and annotation.</title>
        <authorList>
            <consortium name="The Broad Institute Genomics Platform"/>
            <consortium name="The Broad Institute Genome Sequencing Center for Infectious Disease"/>
            <person name="Wu L."/>
            <person name="Ma J."/>
        </authorList>
    </citation>
    <scope>NUCLEOTIDE SEQUENCE [LARGE SCALE GENOMIC DNA]</scope>
    <source>
        <strain evidence="3">NBRC 107710</strain>
    </source>
</reference>
<feature type="compositionally biased region" description="Basic and acidic residues" evidence="1">
    <location>
        <begin position="20"/>
        <end position="36"/>
    </location>
</feature>
<protein>
    <submittedName>
        <fullName evidence="2">Uncharacterized protein</fullName>
    </submittedName>
</protein>
<accession>A0ABQ6D2U4</accession>
<gene>
    <name evidence="2" type="ORF">GCM10007884_23890</name>
</gene>
<feature type="compositionally biased region" description="Basic and acidic residues" evidence="1">
    <location>
        <begin position="58"/>
        <end position="71"/>
    </location>
</feature>
<sequence>MKEGAEARRPRLSLREKCPRWATDARDPREWERPDRSLTTPAVGPQTTWATGRFIPTDGKDDERAITGRAP</sequence>
<comment type="caution">
    <text evidence="2">The sequence shown here is derived from an EMBL/GenBank/DDBJ whole genome shotgun (WGS) entry which is preliminary data.</text>
</comment>
<dbReference type="EMBL" id="BSPG01000011">
    <property type="protein sequence ID" value="GLS44401.1"/>
    <property type="molecule type" value="Genomic_DNA"/>
</dbReference>
<proteinExistence type="predicted"/>
<dbReference type="Proteomes" id="UP001156881">
    <property type="component" value="Unassembled WGS sequence"/>
</dbReference>
<evidence type="ECO:0000313" key="2">
    <source>
        <dbReference type="EMBL" id="GLS44401.1"/>
    </source>
</evidence>
<organism evidence="2 3">
    <name type="scientific">Methylobacterium brachythecii</name>
    <dbReference type="NCBI Taxonomy" id="1176177"/>
    <lineage>
        <taxon>Bacteria</taxon>
        <taxon>Pseudomonadati</taxon>
        <taxon>Pseudomonadota</taxon>
        <taxon>Alphaproteobacteria</taxon>
        <taxon>Hyphomicrobiales</taxon>
        <taxon>Methylobacteriaceae</taxon>
        <taxon>Methylobacterium</taxon>
    </lineage>
</organism>
<keyword evidence="3" id="KW-1185">Reference proteome</keyword>
<name>A0ABQ6D2U4_9HYPH</name>
<evidence type="ECO:0000256" key="1">
    <source>
        <dbReference type="SAM" id="MobiDB-lite"/>
    </source>
</evidence>
<feature type="compositionally biased region" description="Polar residues" evidence="1">
    <location>
        <begin position="37"/>
        <end position="50"/>
    </location>
</feature>